<dbReference type="Gene3D" id="3.30.40.10">
    <property type="entry name" value="Zinc/RING finger domain, C3HC4 (zinc finger)"/>
    <property type="match status" value="1"/>
</dbReference>
<accession>A0A504Z3B4</accession>
<evidence type="ECO:0000259" key="6">
    <source>
        <dbReference type="PROSITE" id="PS50016"/>
    </source>
</evidence>
<protein>
    <submittedName>
        <fullName evidence="7">Putative Remodeling and spacing factor 1/sw</fullName>
    </submittedName>
</protein>
<dbReference type="InterPro" id="IPR001965">
    <property type="entry name" value="Znf_PHD"/>
</dbReference>
<evidence type="ECO:0000256" key="4">
    <source>
        <dbReference type="PROSITE-ProRule" id="PRU00146"/>
    </source>
</evidence>
<dbReference type="Proteomes" id="UP000316759">
    <property type="component" value="Unassembled WGS sequence"/>
</dbReference>
<feature type="compositionally biased region" description="Acidic residues" evidence="5">
    <location>
        <begin position="1281"/>
        <end position="1290"/>
    </location>
</feature>
<feature type="compositionally biased region" description="Polar residues" evidence="5">
    <location>
        <begin position="1300"/>
        <end position="1314"/>
    </location>
</feature>
<dbReference type="InterPro" id="IPR019787">
    <property type="entry name" value="Znf_PHD-finger"/>
</dbReference>
<reference evidence="7 8" key="1">
    <citation type="submission" date="2019-04" db="EMBL/GenBank/DDBJ databases">
        <title>Annotation for the trematode Fasciola gigantica.</title>
        <authorList>
            <person name="Choi Y.-J."/>
        </authorList>
    </citation>
    <scope>NUCLEOTIDE SEQUENCE [LARGE SCALE GENOMIC DNA]</scope>
    <source>
        <strain evidence="7">Uganda_cow_1</strain>
    </source>
</reference>
<gene>
    <name evidence="7" type="ORF">FGIG_04608</name>
</gene>
<evidence type="ECO:0000313" key="7">
    <source>
        <dbReference type="EMBL" id="TPP64987.1"/>
    </source>
</evidence>
<evidence type="ECO:0000256" key="2">
    <source>
        <dbReference type="ARBA" id="ARBA00022771"/>
    </source>
</evidence>
<feature type="region of interest" description="Disordered" evidence="5">
    <location>
        <begin position="865"/>
        <end position="1322"/>
    </location>
</feature>
<dbReference type="GO" id="GO:0031213">
    <property type="term" value="C:RSF complex"/>
    <property type="evidence" value="ECO:0007669"/>
    <property type="project" value="InterPro"/>
</dbReference>
<feature type="compositionally biased region" description="Polar residues" evidence="5">
    <location>
        <begin position="410"/>
        <end position="419"/>
    </location>
</feature>
<feature type="compositionally biased region" description="Acidic residues" evidence="5">
    <location>
        <begin position="587"/>
        <end position="598"/>
    </location>
</feature>
<feature type="compositionally biased region" description="Polar residues" evidence="5">
    <location>
        <begin position="895"/>
        <end position="904"/>
    </location>
</feature>
<evidence type="ECO:0000256" key="3">
    <source>
        <dbReference type="ARBA" id="ARBA00022833"/>
    </source>
</evidence>
<feature type="region of interest" description="Disordered" evidence="5">
    <location>
        <begin position="725"/>
        <end position="784"/>
    </location>
</feature>
<dbReference type="GO" id="GO:0008270">
    <property type="term" value="F:zinc ion binding"/>
    <property type="evidence" value="ECO:0007669"/>
    <property type="project" value="UniProtKB-KW"/>
</dbReference>
<name>A0A504Z3B4_FASGI</name>
<dbReference type="PANTHER" id="PTHR14296:SF16">
    <property type="entry name" value="REMODELING AND SPACING FACTOR 1"/>
    <property type="match status" value="1"/>
</dbReference>
<feature type="compositionally biased region" description="Acidic residues" evidence="5">
    <location>
        <begin position="752"/>
        <end position="766"/>
    </location>
</feature>
<feature type="compositionally biased region" description="Basic and acidic residues" evidence="5">
    <location>
        <begin position="550"/>
        <end position="585"/>
    </location>
</feature>
<dbReference type="OrthoDB" id="10055895at2759"/>
<dbReference type="EMBL" id="SUNJ01003790">
    <property type="protein sequence ID" value="TPP64987.1"/>
    <property type="molecule type" value="Genomic_DNA"/>
</dbReference>
<dbReference type="InterPro" id="IPR019786">
    <property type="entry name" value="Zinc_finger_PHD-type_CS"/>
</dbReference>
<dbReference type="CDD" id="cd15543">
    <property type="entry name" value="PHD_RSF1"/>
    <property type="match status" value="1"/>
</dbReference>
<feature type="compositionally biased region" description="Basic residues" evidence="5">
    <location>
        <begin position="512"/>
        <end position="530"/>
    </location>
</feature>
<feature type="compositionally biased region" description="Polar residues" evidence="5">
    <location>
        <begin position="302"/>
        <end position="314"/>
    </location>
</feature>
<keyword evidence="8" id="KW-1185">Reference proteome</keyword>
<dbReference type="InterPro" id="IPR028938">
    <property type="entry name" value="Rsf1-like"/>
</dbReference>
<feature type="domain" description="PHD-type" evidence="6">
    <location>
        <begin position="632"/>
        <end position="682"/>
    </location>
</feature>
<evidence type="ECO:0000256" key="5">
    <source>
        <dbReference type="SAM" id="MobiDB-lite"/>
    </source>
</evidence>
<organism evidence="7 8">
    <name type="scientific">Fasciola gigantica</name>
    <name type="common">Giant liver fluke</name>
    <dbReference type="NCBI Taxonomy" id="46835"/>
    <lineage>
        <taxon>Eukaryota</taxon>
        <taxon>Metazoa</taxon>
        <taxon>Spiralia</taxon>
        <taxon>Lophotrochozoa</taxon>
        <taxon>Platyhelminthes</taxon>
        <taxon>Trematoda</taxon>
        <taxon>Digenea</taxon>
        <taxon>Plagiorchiida</taxon>
        <taxon>Echinostomata</taxon>
        <taxon>Echinostomatoidea</taxon>
        <taxon>Fasciolidae</taxon>
        <taxon>Fasciola</taxon>
    </lineage>
</organism>
<feature type="compositionally biased region" description="Basic residues" evidence="5">
    <location>
        <begin position="1150"/>
        <end position="1164"/>
    </location>
</feature>
<feature type="compositionally biased region" description="Basic residues" evidence="5">
    <location>
        <begin position="430"/>
        <end position="442"/>
    </location>
</feature>
<feature type="compositionally biased region" description="Basic residues" evidence="5">
    <location>
        <begin position="810"/>
        <end position="820"/>
    </location>
</feature>
<keyword evidence="3" id="KW-0862">Zinc</keyword>
<feature type="region of interest" description="Disordered" evidence="5">
    <location>
        <begin position="810"/>
        <end position="851"/>
    </location>
</feature>
<feature type="compositionally biased region" description="Pro residues" evidence="5">
    <location>
        <begin position="353"/>
        <end position="362"/>
    </location>
</feature>
<feature type="compositionally biased region" description="Polar residues" evidence="5">
    <location>
        <begin position="980"/>
        <end position="990"/>
    </location>
</feature>
<dbReference type="InterPro" id="IPR013083">
    <property type="entry name" value="Znf_RING/FYVE/PHD"/>
</dbReference>
<feature type="compositionally biased region" description="Acidic residues" evidence="5">
    <location>
        <begin position="991"/>
        <end position="1003"/>
    </location>
</feature>
<sequence length="1322" mass="148485">MNEDSLKESEGDIEDNLSKCDESLLQTTEFAALCSFIHHFGTELGIYLTFPQLEQFLSLGNSANWKNWETLHIKLLNKLKYRARPEKWEPVLGRFLFNHAADIDGLPEAAECLVSGVRDKPSMQSQSIPVHISRPYSPVYYGLDVEVRTRLLLALLESQFDRNPGFKEKVNLRSAVDLRFRPLGYDVWGRIYWLLKDSEVNVLLYREDSERRTFQLLCRTTEEIRAVHSQLEDACPTSMKLSDILKNRTDTAFGSEKDGSASPSLTTTLHQLVQDGIASTEAEQKMHLSAETTLINGMECDTLNQTPDSTQSPNCVIHNGFDESNQPDDVSPLSEIKPEPHLKKSVESTNSPEPVPKNPKSPPKTEVEGVEVKSSSNKSSPPAIIGELESGSCDKIDDDQDRVKVEVNSEGDQNESMLNVGSRIASARPKCNKRGRGSKASRRQPDGSLAESTPALEVRRSGRVRKPVEFLTIEVPQPKRPRQFKLAEPVTNGTDKQQKKKRRSKVVDELAKKKKKRPKKKRRHAKKKPRSSNPWMNATSSSESDEDDTFERALREHDKMTYDSDTVDANRNEPDTLDWIDRPESDFNPDELDKESDVDSLTQGRNFARQKRLERMRVSRTTSALTSNAYVDETCQVCGKAHEPEWILLCDRCDRGHHAMCLCPPLFVIPEGDWFCPRCQHATLLHTLAECADQIDNEQKKQTIWKRMQERLNFVNISMTNILADGDEEGEENGRRRRGRSTAQVVYQDSDSSQDDLDDNENDTEPDSDKSASSFLVNGSGSGSELFCGRRTSFCRRAAYNPHLTSYSMKRRATSRRGRNRWLSGSGDESTSASSDISFSAPAPRAARQRPVQYDLGEAFKQLDEALEDDEKYQEEKRRRRSKKLNREGEGGTPEDQNCSASPSSGPPPNRSCGKDLSNVMGPDWENQLELDRPGRSRKRRTRVLSSSSADSDDSRTPIPGSKRRRKGSSDDTGDADFQPSGTSEDFSGQSDDDDGNEAESTSESDTSWLCAARRRKHGAGTKTSRRFRLDRKRPKHSGRRRGRPVPRFEQSEDEVPLYEAESHESSSRVRPRRCARTVVSYRELDDQDENNSNSTADDSDAKAHEVRSTNRRRLVSSTDEDASPGDRKSASSAEAPKLDRPPTPMSKLIKSKSARAATRRRRVLSSSGSEYQPDQSEKDDEEDGDQLDETTEVKPRITDSNIDRSVEVEEATSFESQRMDKSYVFDQSEDAPSATRSEDSSPTGLRITESSPEPPSPSVIPLKELLAPPKCVQSGHSQDEESVEEDAEDLLPRHPIPSHLTSGEKSSNQTSKVPASPDLFT</sequence>
<feature type="compositionally biased region" description="Acidic residues" evidence="5">
    <location>
        <begin position="1178"/>
        <end position="1191"/>
    </location>
</feature>
<dbReference type="GO" id="GO:0042393">
    <property type="term" value="F:histone binding"/>
    <property type="evidence" value="ECO:0007669"/>
    <property type="project" value="TreeGrafter"/>
</dbReference>
<evidence type="ECO:0000313" key="8">
    <source>
        <dbReference type="Proteomes" id="UP000316759"/>
    </source>
</evidence>
<keyword evidence="2 4" id="KW-0863">Zinc-finger</keyword>
<comment type="caution">
    <text evidence="7">The sequence shown here is derived from an EMBL/GenBank/DDBJ whole genome shotgun (WGS) entry which is preliminary data.</text>
</comment>
<feature type="compositionally biased region" description="Basic and acidic residues" evidence="5">
    <location>
        <begin position="1192"/>
        <end position="1208"/>
    </location>
</feature>
<proteinExistence type="predicted"/>
<dbReference type="InterPro" id="IPR011011">
    <property type="entry name" value="Znf_FYVE_PHD"/>
</dbReference>
<dbReference type="SMART" id="SM00249">
    <property type="entry name" value="PHD"/>
    <property type="match status" value="1"/>
</dbReference>
<keyword evidence="1" id="KW-0479">Metal-binding</keyword>
<dbReference type="PROSITE" id="PS01359">
    <property type="entry name" value="ZF_PHD_1"/>
    <property type="match status" value="1"/>
</dbReference>
<dbReference type="SUPFAM" id="SSF57903">
    <property type="entry name" value="FYVE/PHD zinc finger"/>
    <property type="match status" value="1"/>
</dbReference>
<feature type="compositionally biased region" description="Basic and acidic residues" evidence="5">
    <location>
        <begin position="336"/>
        <end position="346"/>
    </location>
</feature>
<dbReference type="PROSITE" id="PS50016">
    <property type="entry name" value="ZF_PHD_2"/>
    <property type="match status" value="1"/>
</dbReference>
<dbReference type="GO" id="GO:0045892">
    <property type="term" value="P:negative regulation of DNA-templated transcription"/>
    <property type="evidence" value="ECO:0007669"/>
    <property type="project" value="TreeGrafter"/>
</dbReference>
<feature type="region of interest" description="Disordered" evidence="5">
    <location>
        <begin position="300"/>
        <end position="600"/>
    </location>
</feature>
<feature type="compositionally biased region" description="Basic residues" evidence="5">
    <location>
        <begin position="1013"/>
        <end position="1045"/>
    </location>
</feature>
<feature type="compositionally biased region" description="Basic and acidic residues" evidence="5">
    <location>
        <begin position="1100"/>
        <end position="1109"/>
    </location>
</feature>
<dbReference type="PANTHER" id="PTHR14296">
    <property type="entry name" value="REMODELING AND SPACING FACTOR 1"/>
    <property type="match status" value="1"/>
</dbReference>
<evidence type="ECO:0000256" key="1">
    <source>
        <dbReference type="ARBA" id="ARBA00022723"/>
    </source>
</evidence>
<dbReference type="Pfam" id="PF00628">
    <property type="entry name" value="PHD"/>
    <property type="match status" value="1"/>
</dbReference>
<feature type="compositionally biased region" description="Low complexity" evidence="5">
    <location>
        <begin position="824"/>
        <end position="851"/>
    </location>
</feature>
<dbReference type="STRING" id="46835.A0A504Z3B4"/>